<evidence type="ECO:0000256" key="3">
    <source>
        <dbReference type="ARBA" id="ARBA00022777"/>
    </source>
</evidence>
<feature type="domain" description="GHMP kinase N-terminal" evidence="6">
    <location>
        <begin position="335"/>
        <end position="370"/>
    </location>
</feature>
<name>A0A2C6KLG2_9APIC</name>
<dbReference type="Pfam" id="PF00288">
    <property type="entry name" value="GHMP_kinases_N"/>
    <property type="match status" value="1"/>
</dbReference>
<dbReference type="RefSeq" id="XP_067919046.1">
    <property type="nucleotide sequence ID" value="XM_068068979.1"/>
</dbReference>
<feature type="region of interest" description="Disordered" evidence="5">
    <location>
        <begin position="638"/>
        <end position="676"/>
    </location>
</feature>
<dbReference type="SUPFAM" id="SSF54211">
    <property type="entry name" value="Ribosomal protein S5 domain 2-like"/>
    <property type="match status" value="1"/>
</dbReference>
<dbReference type="PANTHER" id="PTHR43527">
    <property type="entry name" value="4-DIPHOSPHOCYTIDYL-2-C-METHYL-D-ERYTHRITOL KINASE, CHLOROPLASTIC"/>
    <property type="match status" value="1"/>
</dbReference>
<evidence type="ECO:0000256" key="2">
    <source>
        <dbReference type="ARBA" id="ARBA00022741"/>
    </source>
</evidence>
<dbReference type="InterPro" id="IPR006204">
    <property type="entry name" value="GHMP_kinase_N_dom"/>
</dbReference>
<dbReference type="Proteomes" id="UP000221165">
    <property type="component" value="Unassembled WGS sequence"/>
</dbReference>
<feature type="compositionally biased region" description="Basic and acidic residues" evidence="5">
    <location>
        <begin position="474"/>
        <end position="487"/>
    </location>
</feature>
<dbReference type="OrthoDB" id="3191556at2759"/>
<organism evidence="7 8">
    <name type="scientific">Cystoisospora suis</name>
    <dbReference type="NCBI Taxonomy" id="483139"/>
    <lineage>
        <taxon>Eukaryota</taxon>
        <taxon>Sar</taxon>
        <taxon>Alveolata</taxon>
        <taxon>Apicomplexa</taxon>
        <taxon>Conoidasida</taxon>
        <taxon>Coccidia</taxon>
        <taxon>Eucoccidiorida</taxon>
        <taxon>Eimeriorina</taxon>
        <taxon>Sarcocystidae</taxon>
        <taxon>Cystoisospora</taxon>
    </lineage>
</organism>
<dbReference type="GO" id="GO:0005524">
    <property type="term" value="F:ATP binding"/>
    <property type="evidence" value="ECO:0007669"/>
    <property type="project" value="UniProtKB-KW"/>
</dbReference>
<feature type="compositionally biased region" description="Basic and acidic residues" evidence="5">
    <location>
        <begin position="750"/>
        <end position="768"/>
    </location>
</feature>
<reference evidence="7 8" key="1">
    <citation type="journal article" date="2017" name="Int. J. Parasitol.">
        <title>The genome of the protozoan parasite Cystoisospora suis and a reverse vaccinology approach to identify vaccine candidates.</title>
        <authorList>
            <person name="Palmieri N."/>
            <person name="Shrestha A."/>
            <person name="Ruttkowski B."/>
            <person name="Beck T."/>
            <person name="Vogl C."/>
            <person name="Tomley F."/>
            <person name="Blake D.P."/>
            <person name="Joachim A."/>
        </authorList>
    </citation>
    <scope>NUCLEOTIDE SEQUENCE [LARGE SCALE GENOMIC DNA]</scope>
    <source>
        <strain evidence="7 8">Wien I</strain>
    </source>
</reference>
<protein>
    <submittedName>
        <fullName evidence="7">4-diphosphocytidyl-2-c-methyl-d-erythritol kinase</fullName>
    </submittedName>
</protein>
<accession>A0A2C6KLG2</accession>
<dbReference type="InterPro" id="IPR020568">
    <property type="entry name" value="Ribosomal_Su5_D2-typ_SF"/>
</dbReference>
<dbReference type="AlphaFoldDB" id="A0A2C6KLG2"/>
<dbReference type="Gene3D" id="3.30.230.10">
    <property type="match status" value="2"/>
</dbReference>
<keyword evidence="1" id="KW-0808">Transferase</keyword>
<feature type="region of interest" description="Disordered" evidence="5">
    <location>
        <begin position="379"/>
        <end position="421"/>
    </location>
</feature>
<feature type="compositionally biased region" description="Basic and acidic residues" evidence="5">
    <location>
        <begin position="407"/>
        <end position="421"/>
    </location>
</feature>
<feature type="region of interest" description="Disordered" evidence="5">
    <location>
        <begin position="750"/>
        <end position="769"/>
    </location>
</feature>
<evidence type="ECO:0000256" key="4">
    <source>
        <dbReference type="ARBA" id="ARBA00022840"/>
    </source>
</evidence>
<dbReference type="GO" id="GO:0050515">
    <property type="term" value="F:4-(cytidine 5'-diphospho)-2-C-methyl-D-erythritol kinase activity"/>
    <property type="evidence" value="ECO:0007669"/>
    <property type="project" value="TreeGrafter"/>
</dbReference>
<keyword evidence="4" id="KW-0067">ATP-binding</keyword>
<keyword evidence="2" id="KW-0547">Nucleotide-binding</keyword>
<feature type="region of interest" description="Disordered" evidence="5">
    <location>
        <begin position="524"/>
        <end position="548"/>
    </location>
</feature>
<evidence type="ECO:0000259" key="6">
    <source>
        <dbReference type="Pfam" id="PF00288"/>
    </source>
</evidence>
<dbReference type="GeneID" id="94432190"/>
<dbReference type="VEuPathDB" id="ToxoDB:CSUI_008857"/>
<evidence type="ECO:0000256" key="5">
    <source>
        <dbReference type="SAM" id="MobiDB-lite"/>
    </source>
</evidence>
<evidence type="ECO:0000256" key="1">
    <source>
        <dbReference type="ARBA" id="ARBA00022679"/>
    </source>
</evidence>
<proteinExistence type="predicted"/>
<keyword evidence="3 7" id="KW-0418">Kinase</keyword>
<dbReference type="InterPro" id="IPR014721">
    <property type="entry name" value="Ribsml_uS5_D2-typ_fold_subgr"/>
</dbReference>
<comment type="caution">
    <text evidence="7">The sequence shown here is derived from an EMBL/GenBank/DDBJ whole genome shotgun (WGS) entry which is preliminary data.</text>
</comment>
<feature type="compositionally biased region" description="Basic and acidic residues" evidence="5">
    <location>
        <begin position="653"/>
        <end position="669"/>
    </location>
</feature>
<feature type="region of interest" description="Disordered" evidence="5">
    <location>
        <begin position="474"/>
        <end position="494"/>
    </location>
</feature>
<evidence type="ECO:0000313" key="7">
    <source>
        <dbReference type="EMBL" id="PHJ17322.1"/>
    </source>
</evidence>
<gene>
    <name evidence="7" type="ORF">CSUI_008857</name>
</gene>
<sequence>MHSREAYRHTIAAALASVFFLVSTLFLLTFSHALSVAPPVRMLSTPLFREEPAPFIHVFRSSRGKPAPSFLNTLAAAYPLRLSRETKRTGSPSRPLWATSLEASSAGFSPKVHSSRSTLSEKPLVSPVTCAQNPPSSAISGSRYTSPRGPVCLVSPAKINLFLRVFPRAPGAAFHPILSLFSFVSLSDYLAVYTLPPVGASATTVTPRSSEATNPEAAPVCSPSFKSATLNPRKEQVLPCDNLGALSGLRAKLPASSYPENPFPSSSLSSLSFPYSCVSEDGDILLSSKPLPCSARQNLILKALSLYRRKVAEFEKYSPLSGEVQGLQRSPRCTPRFLVYLHKNIPIQAGLGGASSNAASALLAAYSLAPPPFHYGERKPLTNGLGSDVAESEKERLPGTTPPVIEGRQRSEDTPGTKEEQIPSWLVDIGAQLGSDVPFFLLSRGAALCEGRGEIVRDFTKEVSSQLSFLSRDERKPSCVKDDEKSIDTPSSECPSSPRLYIYVIKRKEGLGTKAVYDAFRAQHQSGLPSPDNDSRSEVPNRSSVHTPAEQLSEALKHLPNACSFPFTRQLHPSFLPSLFINALHSSAEHCLPSLKALHASMSCYVYNDDRAHVSYRGAPTQGGTVVKRKDCPEISPFLRRDESGRFPSTDSNDVHEKSSGENETKDRPVLLASGMTGSGSAFVGIGVEETVREETPKEGADTQARVGLWSSFLQSERMRGSKVFRCRFLTKTHHLRLGVASEKTGDLLTARERKERSSTDSGHKKETGPLWFDFQTDFEELGEKGWMSLMEKENSCNIKDRAREAERPREC</sequence>
<evidence type="ECO:0000313" key="8">
    <source>
        <dbReference type="Proteomes" id="UP000221165"/>
    </source>
</evidence>
<dbReference type="PANTHER" id="PTHR43527:SF2">
    <property type="entry name" value="4-DIPHOSPHOCYTIDYL-2-C-METHYL-D-ERYTHRITOL KINASE, CHLOROPLASTIC"/>
    <property type="match status" value="1"/>
</dbReference>
<dbReference type="EMBL" id="MIGC01005094">
    <property type="protein sequence ID" value="PHJ17322.1"/>
    <property type="molecule type" value="Genomic_DNA"/>
</dbReference>
<keyword evidence="8" id="KW-1185">Reference proteome</keyword>